<protein>
    <submittedName>
        <fullName evidence="2">Uncharacterized protein</fullName>
    </submittedName>
</protein>
<dbReference type="Proteomes" id="UP000807353">
    <property type="component" value="Unassembled WGS sequence"/>
</dbReference>
<keyword evidence="1" id="KW-1133">Transmembrane helix</keyword>
<keyword evidence="3" id="KW-1185">Reference proteome</keyword>
<keyword evidence="1" id="KW-0472">Membrane</keyword>
<comment type="caution">
    <text evidence="2">The sequence shown here is derived from an EMBL/GenBank/DDBJ whole genome shotgun (WGS) entry which is preliminary data.</text>
</comment>
<dbReference type="EMBL" id="MU150255">
    <property type="protein sequence ID" value="KAF9464264.1"/>
    <property type="molecule type" value="Genomic_DNA"/>
</dbReference>
<reference evidence="2" key="1">
    <citation type="submission" date="2020-11" db="EMBL/GenBank/DDBJ databases">
        <authorList>
            <consortium name="DOE Joint Genome Institute"/>
            <person name="Ahrendt S."/>
            <person name="Riley R."/>
            <person name="Andreopoulos W."/>
            <person name="Labutti K."/>
            <person name="Pangilinan J."/>
            <person name="Ruiz-Duenas F.J."/>
            <person name="Barrasa J.M."/>
            <person name="Sanchez-Garcia M."/>
            <person name="Camarero S."/>
            <person name="Miyauchi S."/>
            <person name="Serrano A."/>
            <person name="Linde D."/>
            <person name="Babiker R."/>
            <person name="Drula E."/>
            <person name="Ayuso-Fernandez I."/>
            <person name="Pacheco R."/>
            <person name="Padilla G."/>
            <person name="Ferreira P."/>
            <person name="Barriuso J."/>
            <person name="Kellner H."/>
            <person name="Castanera R."/>
            <person name="Alfaro M."/>
            <person name="Ramirez L."/>
            <person name="Pisabarro A.G."/>
            <person name="Kuo A."/>
            <person name="Tritt A."/>
            <person name="Lipzen A."/>
            <person name="He G."/>
            <person name="Yan M."/>
            <person name="Ng V."/>
            <person name="Cullen D."/>
            <person name="Martin F."/>
            <person name="Rosso M.-N."/>
            <person name="Henrissat B."/>
            <person name="Hibbett D."/>
            <person name="Martinez A.T."/>
            <person name="Grigoriev I.V."/>
        </authorList>
    </citation>
    <scope>NUCLEOTIDE SEQUENCE</scope>
    <source>
        <strain evidence="2">CBS 247.69</strain>
    </source>
</reference>
<organism evidence="2 3">
    <name type="scientific">Collybia nuda</name>
    <dbReference type="NCBI Taxonomy" id="64659"/>
    <lineage>
        <taxon>Eukaryota</taxon>
        <taxon>Fungi</taxon>
        <taxon>Dikarya</taxon>
        <taxon>Basidiomycota</taxon>
        <taxon>Agaricomycotina</taxon>
        <taxon>Agaricomycetes</taxon>
        <taxon>Agaricomycetidae</taxon>
        <taxon>Agaricales</taxon>
        <taxon>Tricholomatineae</taxon>
        <taxon>Clitocybaceae</taxon>
        <taxon>Collybia</taxon>
    </lineage>
</organism>
<dbReference type="AlphaFoldDB" id="A0A9P5Y8R8"/>
<dbReference type="OrthoDB" id="8191639at2759"/>
<keyword evidence="1" id="KW-0812">Transmembrane</keyword>
<evidence type="ECO:0000313" key="3">
    <source>
        <dbReference type="Proteomes" id="UP000807353"/>
    </source>
</evidence>
<proteinExistence type="predicted"/>
<evidence type="ECO:0000256" key="1">
    <source>
        <dbReference type="SAM" id="Phobius"/>
    </source>
</evidence>
<accession>A0A9P5Y8R8</accession>
<gene>
    <name evidence="2" type="ORF">BDZ94DRAFT_1256702</name>
</gene>
<sequence length="113" mass="12492">MLPYLVGSRDAIARCYPDRALTSAHMSNLPISMYFLFIMVLGLIAGFFVPRLPLGIPRRDFELCARIVAFQADGLIGDGGDLCIVQNMELGVIANQIGDLRFQYRTVHTESGV</sequence>
<feature type="transmembrane region" description="Helical" evidence="1">
    <location>
        <begin position="31"/>
        <end position="49"/>
    </location>
</feature>
<evidence type="ECO:0000313" key="2">
    <source>
        <dbReference type="EMBL" id="KAF9464264.1"/>
    </source>
</evidence>
<name>A0A9P5Y8R8_9AGAR</name>